<dbReference type="Pfam" id="PF00702">
    <property type="entry name" value="Hydrolase"/>
    <property type="match status" value="1"/>
</dbReference>
<evidence type="ECO:0000256" key="2">
    <source>
        <dbReference type="ARBA" id="ARBA00004818"/>
    </source>
</evidence>
<evidence type="ECO:0000313" key="5">
    <source>
        <dbReference type="EMBL" id="MDR5652023.1"/>
    </source>
</evidence>
<comment type="similarity">
    <text evidence="3">Belongs to the HAD-like hydrolase superfamily. CbbY/CbbZ/Gph/YieH family.</text>
</comment>
<dbReference type="SFLD" id="SFLDG01129">
    <property type="entry name" value="C1.5:_HAD__Beta-PGM__Phosphata"/>
    <property type="match status" value="1"/>
</dbReference>
<name>A0ABU1F575_9RHOB</name>
<dbReference type="Gene3D" id="3.40.50.1000">
    <property type="entry name" value="HAD superfamily/HAD-like"/>
    <property type="match status" value="1"/>
</dbReference>
<dbReference type="SFLD" id="SFLDS00003">
    <property type="entry name" value="Haloacid_Dehalogenase"/>
    <property type="match status" value="1"/>
</dbReference>
<keyword evidence="6" id="KW-1185">Reference proteome</keyword>
<dbReference type="NCBIfam" id="TIGR01549">
    <property type="entry name" value="HAD-SF-IA-v1"/>
    <property type="match status" value="1"/>
</dbReference>
<evidence type="ECO:0000313" key="6">
    <source>
        <dbReference type="Proteomes" id="UP001247754"/>
    </source>
</evidence>
<comment type="caution">
    <text evidence="5">The sequence shown here is derived from an EMBL/GenBank/DDBJ whole genome shotgun (WGS) entry which is preliminary data.</text>
</comment>
<dbReference type="PANTHER" id="PTHR43434:SF1">
    <property type="entry name" value="PHOSPHOGLYCOLATE PHOSPHATASE"/>
    <property type="match status" value="1"/>
</dbReference>
<sequence>MIDAVIFDKDGTLFDFRRTWGVWSARLLADLAGGDAARAMDLGRAIGFDPLRQTFAPDSPVIADTAETVARYLLPRLPGADLAGLVAQMNALAERVEPAEVVPLAPLLAGLRGRGLRLGLVTNDAEAPARAHLAAAGVTGMFDFVAGFDSGHGAKPDPAPLLAFARAQAVAPARVVMVGDSLHDLYAGRAAGMRTVAVLTGIAGAEDLAPHADTVLPDIGALAGWIDRLAPLPA</sequence>
<comment type="catalytic activity">
    <reaction evidence="1">
        <text>2-phosphoglycolate + H2O = glycolate + phosphate</text>
        <dbReference type="Rhea" id="RHEA:14369"/>
        <dbReference type="ChEBI" id="CHEBI:15377"/>
        <dbReference type="ChEBI" id="CHEBI:29805"/>
        <dbReference type="ChEBI" id="CHEBI:43474"/>
        <dbReference type="ChEBI" id="CHEBI:58033"/>
        <dbReference type="EC" id="3.1.3.18"/>
    </reaction>
</comment>
<dbReference type="InterPro" id="IPR006439">
    <property type="entry name" value="HAD-SF_hydro_IA"/>
</dbReference>
<dbReference type="RefSeq" id="WP_310456268.1">
    <property type="nucleotide sequence ID" value="NZ_JAVKPH010000004.1"/>
</dbReference>
<organism evidence="5 6">
    <name type="scientific">Ruixingdingia sedimenti</name>
    <dbReference type="NCBI Taxonomy" id="3073604"/>
    <lineage>
        <taxon>Bacteria</taxon>
        <taxon>Pseudomonadati</taxon>
        <taxon>Pseudomonadota</taxon>
        <taxon>Alphaproteobacteria</taxon>
        <taxon>Rhodobacterales</taxon>
        <taxon>Paracoccaceae</taxon>
        <taxon>Ruixingdingia</taxon>
    </lineage>
</organism>
<evidence type="ECO:0000256" key="1">
    <source>
        <dbReference type="ARBA" id="ARBA00000830"/>
    </source>
</evidence>
<dbReference type="InterPro" id="IPR036412">
    <property type="entry name" value="HAD-like_sf"/>
</dbReference>
<dbReference type="EMBL" id="JAVKPH010000004">
    <property type="protein sequence ID" value="MDR5652023.1"/>
    <property type="molecule type" value="Genomic_DNA"/>
</dbReference>
<accession>A0ABU1F575</accession>
<proteinExistence type="inferred from homology"/>
<comment type="pathway">
    <text evidence="2">Organic acid metabolism; glycolate biosynthesis; glycolate from 2-phosphoglycolate: step 1/1.</text>
</comment>
<dbReference type="EC" id="3.1.3.18" evidence="4"/>
<dbReference type="InterPro" id="IPR023198">
    <property type="entry name" value="PGP-like_dom2"/>
</dbReference>
<gene>
    <name evidence="5" type="ORF">RGD00_05380</name>
</gene>
<dbReference type="GO" id="GO:0016787">
    <property type="term" value="F:hydrolase activity"/>
    <property type="evidence" value="ECO:0007669"/>
    <property type="project" value="UniProtKB-KW"/>
</dbReference>
<dbReference type="PANTHER" id="PTHR43434">
    <property type="entry name" value="PHOSPHOGLYCOLATE PHOSPHATASE"/>
    <property type="match status" value="1"/>
</dbReference>
<reference evidence="5 6" key="1">
    <citation type="submission" date="2023-09" db="EMBL/GenBank/DDBJ databases">
        <title>Xinfangfangia sedmenti sp. nov., isolated the sedment.</title>
        <authorList>
            <person name="Xu L."/>
        </authorList>
    </citation>
    <scope>NUCLEOTIDE SEQUENCE [LARGE SCALE GENOMIC DNA]</scope>
    <source>
        <strain evidence="5 6">LG-4</strain>
    </source>
</reference>
<dbReference type="SUPFAM" id="SSF56784">
    <property type="entry name" value="HAD-like"/>
    <property type="match status" value="1"/>
</dbReference>
<evidence type="ECO:0000256" key="4">
    <source>
        <dbReference type="ARBA" id="ARBA00013078"/>
    </source>
</evidence>
<dbReference type="PRINTS" id="PR00413">
    <property type="entry name" value="HADHALOGNASE"/>
</dbReference>
<evidence type="ECO:0000256" key="3">
    <source>
        <dbReference type="ARBA" id="ARBA00006171"/>
    </source>
</evidence>
<protein>
    <recommendedName>
        <fullName evidence="4">phosphoglycolate phosphatase</fullName>
        <ecNumber evidence="4">3.1.3.18</ecNumber>
    </recommendedName>
</protein>
<dbReference type="Gene3D" id="1.10.150.240">
    <property type="entry name" value="Putative phosphatase, domain 2"/>
    <property type="match status" value="1"/>
</dbReference>
<dbReference type="InterPro" id="IPR050155">
    <property type="entry name" value="HAD-like_hydrolase_sf"/>
</dbReference>
<dbReference type="Proteomes" id="UP001247754">
    <property type="component" value="Unassembled WGS sequence"/>
</dbReference>
<dbReference type="InterPro" id="IPR023214">
    <property type="entry name" value="HAD_sf"/>
</dbReference>
<keyword evidence="5" id="KW-0378">Hydrolase</keyword>